<dbReference type="AlphaFoldDB" id="A0A022PKF1"/>
<evidence type="ECO:0000313" key="2">
    <source>
        <dbReference type="Proteomes" id="UP000023464"/>
    </source>
</evidence>
<keyword evidence="2" id="KW-1185">Reference proteome</keyword>
<dbReference type="InterPro" id="IPR009734">
    <property type="entry name" value="Myoviridae_GpU"/>
</dbReference>
<sequence length="294" mass="31696">MFAVLGDIEFELITYWDGFDVTFGVDYAEHARIQGKPGLQFVGEKLDEIQISLVFHQHYCTPDIELNRLREAMRKHQALALIFGNGDYRGWFVITDVTASSEQTDSVGNIFALNASVTLREYIGDPKKPLKPPAIKSHVPNTKALSNAIPKPSGMAKKVRDGVNYAKQAQSALQTTISAVRIAQKMKDNPAIALTRVPGLLTGLNNIAGPLGKSYPAFQSLGDSLPDAIQLTRATGQAVTFVNNAQSSLSRADNSNISAALDSVSTQLESASSTFTSISPALSKMAAQITTRAL</sequence>
<gene>
    <name evidence="1" type="ORF">BA1DRAFT_01317</name>
</gene>
<name>A0A022PKF1_9GAMM</name>
<protein>
    <submittedName>
        <fullName evidence="1">Phage protein U</fullName>
    </submittedName>
</protein>
<dbReference type="EMBL" id="JFGV01000014">
    <property type="protein sequence ID" value="EYU16151.1"/>
    <property type="molecule type" value="Genomic_DNA"/>
</dbReference>
<dbReference type="RefSeq" id="WP_036777201.1">
    <property type="nucleotide sequence ID" value="NZ_CAWLTM010000101.1"/>
</dbReference>
<comment type="caution">
    <text evidence="1">The sequence shown here is derived from an EMBL/GenBank/DDBJ whole genome shotgun (WGS) entry which is preliminary data.</text>
</comment>
<accession>A0A022PKF1</accession>
<dbReference type="Pfam" id="PF06995">
    <property type="entry name" value="Phage_P2_GpU"/>
    <property type="match status" value="1"/>
</dbReference>
<dbReference type="Proteomes" id="UP000023464">
    <property type="component" value="Unassembled WGS sequence"/>
</dbReference>
<organism evidence="1 2">
    <name type="scientific">Photorhabdus aegyptia</name>
    <dbReference type="NCBI Taxonomy" id="2805098"/>
    <lineage>
        <taxon>Bacteria</taxon>
        <taxon>Pseudomonadati</taxon>
        <taxon>Pseudomonadota</taxon>
        <taxon>Gammaproteobacteria</taxon>
        <taxon>Enterobacterales</taxon>
        <taxon>Morganellaceae</taxon>
        <taxon>Photorhabdus</taxon>
    </lineage>
</organism>
<evidence type="ECO:0000313" key="1">
    <source>
        <dbReference type="EMBL" id="EYU16151.1"/>
    </source>
</evidence>
<reference evidence="1 2" key="1">
    <citation type="submission" date="2014-03" db="EMBL/GenBank/DDBJ databases">
        <title>Draft Genome of Photorhabdus luminescens BA1, an Egyptian Isolate.</title>
        <authorList>
            <person name="Ghazal S."/>
            <person name="Hurst S.G.IV."/>
            <person name="Morris K."/>
            <person name="Thomas K."/>
            <person name="Tisa L.S."/>
        </authorList>
    </citation>
    <scope>NUCLEOTIDE SEQUENCE [LARGE SCALE GENOMIC DNA]</scope>
    <source>
        <strain evidence="1 2">BA1</strain>
    </source>
</reference>
<proteinExistence type="predicted"/>
<dbReference type="PATRIC" id="fig|1393736.3.peg.1336"/>